<evidence type="ECO:0000256" key="5">
    <source>
        <dbReference type="SAM" id="Phobius"/>
    </source>
</evidence>
<sequence>MLEKRGYVFRTPHHSRRYLYLPFLFLAGQVGVLLVLDRDWFCSCGSIRLWQGVLDPHQNSQQLTDHYSLLHLAFGVGLFVWLSAIRPHWSLARLATYAVASSALWEIFENLPFIIQIFGNDGSSLHYSGDSIVNSLSDTFFVVLGFLLASRLTTGMAVATILSLEMATYVMIGDGVIAGLLRIAGMPTYMS</sequence>
<feature type="transmembrane region" description="Helical" evidence="5">
    <location>
        <begin position="66"/>
        <end position="85"/>
    </location>
</feature>
<feature type="transmembrane region" description="Helical" evidence="5">
    <location>
        <begin position="18"/>
        <end position="36"/>
    </location>
</feature>
<evidence type="ECO:0000313" key="7">
    <source>
        <dbReference type="Proteomes" id="UP000601041"/>
    </source>
</evidence>
<evidence type="ECO:0008006" key="8">
    <source>
        <dbReference type="Google" id="ProtNLM"/>
    </source>
</evidence>
<accession>A0ABN7JVE5</accession>
<keyword evidence="1" id="KW-1003">Cell membrane</keyword>
<proteinExistence type="predicted"/>
<dbReference type="Proteomes" id="UP000601041">
    <property type="component" value="Unassembled WGS sequence"/>
</dbReference>
<keyword evidence="4 5" id="KW-0472">Membrane</keyword>
<organism evidence="6 7">
    <name type="scientific">Pseudorhizobium halotolerans</name>
    <dbReference type="NCBI Taxonomy" id="1233081"/>
    <lineage>
        <taxon>Bacteria</taxon>
        <taxon>Pseudomonadati</taxon>
        <taxon>Pseudomonadota</taxon>
        <taxon>Alphaproteobacteria</taxon>
        <taxon>Hyphomicrobiales</taxon>
        <taxon>Rhizobiaceae</taxon>
        <taxon>Rhizobium/Agrobacterium group</taxon>
        <taxon>Pseudorhizobium</taxon>
    </lineage>
</organism>
<evidence type="ECO:0000256" key="4">
    <source>
        <dbReference type="ARBA" id="ARBA00023136"/>
    </source>
</evidence>
<keyword evidence="3 5" id="KW-1133">Transmembrane helix</keyword>
<evidence type="ECO:0000256" key="2">
    <source>
        <dbReference type="ARBA" id="ARBA00022692"/>
    </source>
</evidence>
<feature type="transmembrane region" description="Helical" evidence="5">
    <location>
        <begin position="97"/>
        <end position="119"/>
    </location>
</feature>
<reference evidence="6 7" key="1">
    <citation type="submission" date="2020-11" db="EMBL/GenBank/DDBJ databases">
        <authorList>
            <person name="Lassalle F."/>
        </authorList>
    </citation>
    <scope>NUCLEOTIDE SEQUENCE [LARGE SCALE GENOMIC DNA]</scope>
    <source>
        <strain evidence="6 7">AB21</strain>
    </source>
</reference>
<dbReference type="RefSeq" id="WP_142589156.1">
    <property type="nucleotide sequence ID" value="NZ_CABFWE030000011.1"/>
</dbReference>
<dbReference type="Pfam" id="PF10755">
    <property type="entry name" value="DUF2585"/>
    <property type="match status" value="1"/>
</dbReference>
<feature type="transmembrane region" description="Helical" evidence="5">
    <location>
        <begin position="139"/>
        <end position="162"/>
    </location>
</feature>
<dbReference type="InterPro" id="IPR019691">
    <property type="entry name" value="DUF2585"/>
</dbReference>
<evidence type="ECO:0000256" key="1">
    <source>
        <dbReference type="ARBA" id="ARBA00022475"/>
    </source>
</evidence>
<gene>
    <name evidence="6" type="ORF">RHAB21_04127</name>
</gene>
<feature type="transmembrane region" description="Helical" evidence="5">
    <location>
        <begin position="169"/>
        <end position="190"/>
    </location>
</feature>
<name>A0ABN7JVE5_9HYPH</name>
<dbReference type="EMBL" id="CABFWE030000011">
    <property type="protein sequence ID" value="CAD7050153.1"/>
    <property type="molecule type" value="Genomic_DNA"/>
</dbReference>
<evidence type="ECO:0000313" key="6">
    <source>
        <dbReference type="EMBL" id="CAD7050153.1"/>
    </source>
</evidence>
<evidence type="ECO:0000256" key="3">
    <source>
        <dbReference type="ARBA" id="ARBA00022989"/>
    </source>
</evidence>
<keyword evidence="2 5" id="KW-0812">Transmembrane</keyword>
<comment type="caution">
    <text evidence="6">The sequence shown here is derived from an EMBL/GenBank/DDBJ whole genome shotgun (WGS) entry which is preliminary data.</text>
</comment>
<protein>
    <recommendedName>
        <fullName evidence="8">DUF2585 family protein</fullName>
    </recommendedName>
</protein>
<keyword evidence="7" id="KW-1185">Reference proteome</keyword>